<feature type="region of interest" description="Disordered" evidence="6">
    <location>
        <begin position="27"/>
        <end position="53"/>
    </location>
</feature>
<proteinExistence type="inferred from homology"/>
<evidence type="ECO:0000256" key="7">
    <source>
        <dbReference type="SAM" id="SignalP"/>
    </source>
</evidence>
<dbReference type="GO" id="GO:0005764">
    <property type="term" value="C:lysosome"/>
    <property type="evidence" value="ECO:0007669"/>
    <property type="project" value="TreeGrafter"/>
</dbReference>
<organism evidence="9 10">
    <name type="scientific">Actinacidiphila yanglinensis</name>
    <dbReference type="NCBI Taxonomy" id="310779"/>
    <lineage>
        <taxon>Bacteria</taxon>
        <taxon>Bacillati</taxon>
        <taxon>Actinomycetota</taxon>
        <taxon>Actinomycetes</taxon>
        <taxon>Kitasatosporales</taxon>
        <taxon>Streptomycetaceae</taxon>
        <taxon>Actinacidiphila</taxon>
    </lineage>
</organism>
<feature type="chain" id="PRO_5009296570" description="alpha-L-fucosidase" evidence="7">
    <location>
        <begin position="31"/>
        <end position="641"/>
    </location>
</feature>
<dbReference type="PROSITE" id="PS51318">
    <property type="entry name" value="TAT"/>
    <property type="match status" value="1"/>
</dbReference>
<dbReference type="Gene3D" id="3.20.20.80">
    <property type="entry name" value="Glycosidases"/>
    <property type="match status" value="1"/>
</dbReference>
<dbReference type="RefSeq" id="WP_103890291.1">
    <property type="nucleotide sequence ID" value="NZ_FNVU01000025.1"/>
</dbReference>
<protein>
    <recommendedName>
        <fullName evidence="2">alpha-L-fucosidase</fullName>
        <ecNumber evidence="2">3.2.1.51</ecNumber>
    </recommendedName>
</protein>
<sequence length="641" mass="68017">MISRRDVLRGGTAATAAVAAAGLTAGRAGAAPAPGSAPAPESAPAAASTVTSGGTGAIRPAPIIAVDPADTPQRIVAKAAAVVPRPPQVSWQQREVTGFTHFGMNTFTDREWGSGCEDEVTFAPTAVDIDQWMDAYRAAGMKQVMLTAKHHDGFVVYPTRYTNHSVIASPWWYRDGGPDATARAARATATAQRGDDYAAFWRIRGEGNVNPAGDILGTYLAAARKAGLKVGVYLSPADGAELPHAWHETFVAGIVAKHDAGGQLDTEEQSTYDDRDRAPSGMGRYGSGSAVTARTVPTLVEGDDRAEALAAGRLPRFQVMADDYNAYYLNQLYELFTQYGPIDELWLDGANPWTSSGITETYDFTTWFALIRALSPDTVTFAGPQGTRWVGNEAGQARLTEWSVTPATADPATAHGEGLLPNGAQAEDIGSDAAITAPGVKFLQWFPAEADVSIRPGWFWHASEQPKTAEQLTELYRTSVGRNAVLLLNVPPSTGGRVDDADVAALTGFGRAVAATYGRNLLAGARPGSLARTLTDGRLETAWSPSGGAATGSFELRLPKGLSFDQVRLGEDIRRGQHVEEFTVDVWDGTAWTTIAEGTTIGYSRILAVPAQSAARSLRITVGRARATPRLAMLGLYRTPA</sequence>
<evidence type="ECO:0000256" key="3">
    <source>
        <dbReference type="ARBA" id="ARBA00022729"/>
    </source>
</evidence>
<dbReference type="SUPFAM" id="SSF51445">
    <property type="entry name" value="(Trans)glycosidases"/>
    <property type="match status" value="2"/>
</dbReference>
<evidence type="ECO:0000259" key="8">
    <source>
        <dbReference type="Pfam" id="PF01120"/>
    </source>
</evidence>
<dbReference type="InterPro" id="IPR017853">
    <property type="entry name" value="GH"/>
</dbReference>
<dbReference type="InterPro" id="IPR008979">
    <property type="entry name" value="Galactose-bd-like_sf"/>
</dbReference>
<dbReference type="EC" id="3.2.1.51" evidence="2"/>
<dbReference type="InterPro" id="IPR006311">
    <property type="entry name" value="TAT_signal"/>
</dbReference>
<dbReference type="PANTHER" id="PTHR10030:SF37">
    <property type="entry name" value="ALPHA-L-FUCOSIDASE-RELATED"/>
    <property type="match status" value="1"/>
</dbReference>
<gene>
    <name evidence="9" type="ORF">SAMN05216223_12598</name>
</gene>
<feature type="signal peptide" evidence="7">
    <location>
        <begin position="1"/>
        <end position="30"/>
    </location>
</feature>
<name>A0A1H6E5K3_9ACTN</name>
<evidence type="ECO:0000256" key="6">
    <source>
        <dbReference type="SAM" id="MobiDB-lite"/>
    </source>
</evidence>
<dbReference type="InterPro" id="IPR057739">
    <property type="entry name" value="Glyco_hydro_29_N"/>
</dbReference>
<feature type="compositionally biased region" description="Low complexity" evidence="6">
    <location>
        <begin position="27"/>
        <end position="52"/>
    </location>
</feature>
<dbReference type="Gene3D" id="2.60.120.260">
    <property type="entry name" value="Galactose-binding domain-like"/>
    <property type="match status" value="1"/>
</dbReference>
<dbReference type="GO" id="GO:0006004">
    <property type="term" value="P:fucose metabolic process"/>
    <property type="evidence" value="ECO:0007669"/>
    <property type="project" value="TreeGrafter"/>
</dbReference>
<comment type="similarity">
    <text evidence="1">Belongs to the glycosyl hydrolase 29 family.</text>
</comment>
<keyword evidence="4" id="KW-0378">Hydrolase</keyword>
<dbReference type="SMART" id="SM00812">
    <property type="entry name" value="Alpha_L_fucos"/>
    <property type="match status" value="1"/>
</dbReference>
<evidence type="ECO:0000313" key="10">
    <source>
        <dbReference type="Proteomes" id="UP000236754"/>
    </source>
</evidence>
<evidence type="ECO:0000256" key="2">
    <source>
        <dbReference type="ARBA" id="ARBA00012662"/>
    </source>
</evidence>
<evidence type="ECO:0000313" key="9">
    <source>
        <dbReference type="EMBL" id="SEG92246.1"/>
    </source>
</evidence>
<dbReference type="OrthoDB" id="5526311at2"/>
<dbReference type="EMBL" id="FNVU01000025">
    <property type="protein sequence ID" value="SEG92246.1"/>
    <property type="molecule type" value="Genomic_DNA"/>
</dbReference>
<dbReference type="Pfam" id="PF01120">
    <property type="entry name" value="Alpha_L_fucos"/>
    <property type="match status" value="2"/>
</dbReference>
<keyword evidence="5" id="KW-0326">Glycosidase</keyword>
<evidence type="ECO:0000256" key="1">
    <source>
        <dbReference type="ARBA" id="ARBA00007951"/>
    </source>
</evidence>
<keyword evidence="3 7" id="KW-0732">Signal</keyword>
<dbReference type="GO" id="GO:0016139">
    <property type="term" value="P:glycoside catabolic process"/>
    <property type="evidence" value="ECO:0007669"/>
    <property type="project" value="TreeGrafter"/>
</dbReference>
<feature type="domain" description="Glycoside hydrolase family 29 N-terminal" evidence="8">
    <location>
        <begin position="208"/>
        <end position="511"/>
    </location>
</feature>
<feature type="region of interest" description="Disordered" evidence="6">
    <location>
        <begin position="262"/>
        <end position="289"/>
    </location>
</feature>
<accession>A0A1H6E5K3</accession>
<evidence type="ECO:0000256" key="4">
    <source>
        <dbReference type="ARBA" id="ARBA00022801"/>
    </source>
</evidence>
<feature type="domain" description="Glycoside hydrolase family 29 N-terminal" evidence="8">
    <location>
        <begin position="120"/>
        <end position="167"/>
    </location>
</feature>
<dbReference type="SUPFAM" id="SSF49785">
    <property type="entry name" value="Galactose-binding domain-like"/>
    <property type="match status" value="1"/>
</dbReference>
<dbReference type="AlphaFoldDB" id="A0A1H6E5K3"/>
<dbReference type="InterPro" id="IPR000933">
    <property type="entry name" value="Glyco_hydro_29"/>
</dbReference>
<dbReference type="PANTHER" id="PTHR10030">
    <property type="entry name" value="ALPHA-L-FUCOSIDASE"/>
    <property type="match status" value="1"/>
</dbReference>
<evidence type="ECO:0000256" key="5">
    <source>
        <dbReference type="ARBA" id="ARBA00023295"/>
    </source>
</evidence>
<reference evidence="9 10" key="1">
    <citation type="submission" date="2016-10" db="EMBL/GenBank/DDBJ databases">
        <authorList>
            <person name="de Groot N.N."/>
        </authorList>
    </citation>
    <scope>NUCLEOTIDE SEQUENCE [LARGE SCALE GENOMIC DNA]</scope>
    <source>
        <strain evidence="9 10">CGMCC 4.2023</strain>
    </source>
</reference>
<dbReference type="Proteomes" id="UP000236754">
    <property type="component" value="Unassembled WGS sequence"/>
</dbReference>
<keyword evidence="10" id="KW-1185">Reference proteome</keyword>
<dbReference type="GO" id="GO:0004560">
    <property type="term" value="F:alpha-L-fucosidase activity"/>
    <property type="evidence" value="ECO:0007669"/>
    <property type="project" value="InterPro"/>
</dbReference>